<sequence precursor="true">MKANGYVLTTLLLSGFLSAGTYAAESTTDGVATRFSGGTSETPDFQRHVVPLLGKMGCNGRACHGSFQGRGGFRLSLFGYDFKSDHEELTGRVDPETPAESLALQKPLMQIPHEGGQRLKENSWQHRVLLNWIKGDSPGQSNDAAKLTSLEVTPAEIQFSEDGQEVQLQAVAVWSDGTREVVTELCRFQSNDDQVADITDSGLVAAGTSGDTHVVVNYDNAVVPVPVLRPVSDQTGDKYPATPTPTEVDKLVVSKLRKLGMVQSDLCTDEEFLRRVSLDVTGALPTPQEISDFVTDTNSDKRAKKIDELLERPGYTAWWTTKLCDFTGNSDAQLNNVTPIRAAASEQWYDWIHARVEQNVPYDDIVEGLVMAESRDPGESYEDYCTNMSRLYHKDSDYSQADRQSLPHYWARRNFQQMEDRVIGFSYTFLGLRIQCAQCHKHPFDQWTQDDFKGFQGFFTGVVGRNNNARPDSRKDYTAMLAKFETGNLKGNQLRRELGKMLQKGETVPFGEVYTTPPPKLVVQERNGKKRKVRKGGGRTATSARLLGEEEIDLTQYEDVREPLMAWLRSPTNPMFSKAFVNRVWASYFNAGIVNPPDDLNLANPPSNAPLLQYLADGFIAHDFDMKWLHREILNSRTYQLSWKPNDTNRLDERNFSRAVPRRLPAEIAWDMVSQAVSNDEKYARFTSSNDGRAVAIPGAGTRYRNDRTGAAYALTIFGRSIRESNCDCDRSEEPSLLQTIFLRNDGQVLDMLDSRDGWLAQVAKENGVAFNAKSPSQSDRAAKAKAEQLRRTYANRVKAQQQAINKLKKQDGDEAKIARLEATLAKQKQKWRKFLRPADAEGPAASKQANENQSIDVAKAVTDAYLRTLSRPPTDDEAATAAEFITDAKDPLEGLRGVMWALLNTKEFIVNH</sequence>
<dbReference type="AlphaFoldDB" id="A0A1P8WHY8"/>
<feature type="domain" description="Cytochrome c" evidence="6">
    <location>
        <begin position="419"/>
        <end position="562"/>
    </location>
</feature>
<dbReference type="InterPro" id="IPR011444">
    <property type="entry name" value="DUF1549"/>
</dbReference>
<accession>A0A1P8WHY8</accession>
<dbReference type="OrthoDB" id="289126at2"/>
<dbReference type="PANTHER" id="PTHR35889:SF3">
    <property type="entry name" value="F-BOX DOMAIN-CONTAINING PROTEIN"/>
    <property type="match status" value="1"/>
</dbReference>
<feature type="signal peptide" evidence="5">
    <location>
        <begin position="1"/>
        <end position="23"/>
    </location>
</feature>
<dbReference type="RefSeq" id="WP_083732099.1">
    <property type="nucleotide sequence ID" value="NZ_CP017641.1"/>
</dbReference>
<dbReference type="GO" id="GO:0020037">
    <property type="term" value="F:heme binding"/>
    <property type="evidence" value="ECO:0007669"/>
    <property type="project" value="InterPro"/>
</dbReference>
<dbReference type="Gene3D" id="2.60.40.1080">
    <property type="match status" value="1"/>
</dbReference>
<evidence type="ECO:0000256" key="4">
    <source>
        <dbReference type="SAM" id="Coils"/>
    </source>
</evidence>
<proteinExistence type="predicted"/>
<feature type="coiled-coil region" evidence="4">
    <location>
        <begin position="791"/>
        <end position="831"/>
    </location>
</feature>
<evidence type="ECO:0000313" key="7">
    <source>
        <dbReference type="EMBL" id="APZ93647.1"/>
    </source>
</evidence>
<protein>
    <recommendedName>
        <fullName evidence="6">Cytochrome c domain-containing protein</fullName>
    </recommendedName>
</protein>
<evidence type="ECO:0000259" key="6">
    <source>
        <dbReference type="PROSITE" id="PS51007"/>
    </source>
</evidence>
<evidence type="ECO:0000313" key="8">
    <source>
        <dbReference type="Proteomes" id="UP000187735"/>
    </source>
</evidence>
<dbReference type="KEGG" id="fmr:Fuma_03265"/>
<dbReference type="InterPro" id="IPR009056">
    <property type="entry name" value="Cyt_c-like_dom"/>
</dbReference>
<keyword evidence="2 3" id="KW-0408">Iron</keyword>
<dbReference type="Pfam" id="PF07587">
    <property type="entry name" value="PSD1"/>
    <property type="match status" value="1"/>
</dbReference>
<dbReference type="PROSITE" id="PS51007">
    <property type="entry name" value="CYTC"/>
    <property type="match status" value="1"/>
</dbReference>
<dbReference type="STRING" id="1891926.Fuma_03265"/>
<feature type="chain" id="PRO_5012501446" description="Cytochrome c domain-containing protein" evidence="5">
    <location>
        <begin position="24"/>
        <end position="913"/>
    </location>
</feature>
<keyword evidence="4" id="KW-0175">Coiled coil</keyword>
<dbReference type="Pfam" id="PF07583">
    <property type="entry name" value="PSCyt2"/>
    <property type="match status" value="1"/>
</dbReference>
<keyword evidence="3" id="KW-0349">Heme</keyword>
<dbReference type="GO" id="GO:0009055">
    <property type="term" value="F:electron transfer activity"/>
    <property type="evidence" value="ECO:0007669"/>
    <property type="project" value="InterPro"/>
</dbReference>
<dbReference type="GO" id="GO:0046872">
    <property type="term" value="F:metal ion binding"/>
    <property type="evidence" value="ECO:0007669"/>
    <property type="project" value="UniProtKB-KW"/>
</dbReference>
<reference evidence="7 8" key="1">
    <citation type="journal article" date="2016" name="Front. Microbiol.">
        <title>Fuerstia marisgermanicae gen. nov., sp. nov., an Unusual Member of the Phylum Planctomycetes from the German Wadden Sea.</title>
        <authorList>
            <person name="Kohn T."/>
            <person name="Heuer A."/>
            <person name="Jogler M."/>
            <person name="Vollmers J."/>
            <person name="Boedeker C."/>
            <person name="Bunk B."/>
            <person name="Rast P."/>
            <person name="Borchert D."/>
            <person name="Glockner I."/>
            <person name="Freese H.M."/>
            <person name="Klenk H.P."/>
            <person name="Overmann J."/>
            <person name="Kaster A.K."/>
            <person name="Rohde M."/>
            <person name="Wiegand S."/>
            <person name="Jogler C."/>
        </authorList>
    </citation>
    <scope>NUCLEOTIDE SEQUENCE [LARGE SCALE GENOMIC DNA]</scope>
    <source>
        <strain evidence="7 8">NH11</strain>
    </source>
</reference>
<evidence type="ECO:0000256" key="5">
    <source>
        <dbReference type="SAM" id="SignalP"/>
    </source>
</evidence>
<keyword evidence="1 3" id="KW-0479">Metal-binding</keyword>
<name>A0A1P8WHY8_9PLAN</name>
<keyword evidence="8" id="KW-1185">Reference proteome</keyword>
<evidence type="ECO:0000256" key="3">
    <source>
        <dbReference type="PROSITE-ProRule" id="PRU00433"/>
    </source>
</evidence>
<dbReference type="Proteomes" id="UP000187735">
    <property type="component" value="Chromosome"/>
</dbReference>
<evidence type="ECO:0000256" key="1">
    <source>
        <dbReference type="ARBA" id="ARBA00022723"/>
    </source>
</evidence>
<dbReference type="EMBL" id="CP017641">
    <property type="protein sequence ID" value="APZ93647.1"/>
    <property type="molecule type" value="Genomic_DNA"/>
</dbReference>
<evidence type="ECO:0000256" key="2">
    <source>
        <dbReference type="ARBA" id="ARBA00023004"/>
    </source>
</evidence>
<keyword evidence="5" id="KW-0732">Signal</keyword>
<dbReference type="PANTHER" id="PTHR35889">
    <property type="entry name" value="CYCLOINULO-OLIGOSACCHARIDE FRUCTANOTRANSFERASE-RELATED"/>
    <property type="match status" value="1"/>
</dbReference>
<dbReference type="InterPro" id="IPR022655">
    <property type="entry name" value="DUF1553"/>
</dbReference>
<organism evidence="7 8">
    <name type="scientific">Fuerstiella marisgermanici</name>
    <dbReference type="NCBI Taxonomy" id="1891926"/>
    <lineage>
        <taxon>Bacteria</taxon>
        <taxon>Pseudomonadati</taxon>
        <taxon>Planctomycetota</taxon>
        <taxon>Planctomycetia</taxon>
        <taxon>Planctomycetales</taxon>
        <taxon>Planctomycetaceae</taxon>
        <taxon>Fuerstiella</taxon>
    </lineage>
</organism>
<gene>
    <name evidence="7" type="ORF">Fuma_03265</name>
</gene>